<name>A0A0G1JMI2_9BACT</name>
<keyword evidence="1" id="KW-0648">Protein biosynthesis</keyword>
<sequence length="102" mass="11255">MKKKKSISLSTSDVIHYAKLAHLPLEPDQAGLFKNQLTETLSYVQQLDTVTTSGVEPTAQVTGLTNVFREDIVIPGLTQKEALQNAPSTYKGFFKVPSVFEE</sequence>
<gene>
    <name evidence="1" type="primary">gatC</name>
    <name evidence="2" type="ORF">UW22_C0035G0003</name>
</gene>
<reference evidence="2 3" key="1">
    <citation type="journal article" date="2015" name="Nature">
        <title>rRNA introns, odd ribosomes, and small enigmatic genomes across a large radiation of phyla.</title>
        <authorList>
            <person name="Brown C.T."/>
            <person name="Hug L.A."/>
            <person name="Thomas B.C."/>
            <person name="Sharon I."/>
            <person name="Castelle C.J."/>
            <person name="Singh A."/>
            <person name="Wilkins M.J."/>
            <person name="Williams K.H."/>
            <person name="Banfield J.F."/>
        </authorList>
    </citation>
    <scope>NUCLEOTIDE SEQUENCE [LARGE SCALE GENOMIC DNA]</scope>
</reference>
<dbReference type="PANTHER" id="PTHR15004">
    <property type="entry name" value="GLUTAMYL-TRNA(GLN) AMIDOTRANSFERASE SUBUNIT C, MITOCHONDRIAL"/>
    <property type="match status" value="1"/>
</dbReference>
<keyword evidence="1" id="KW-0547">Nucleotide-binding</keyword>
<dbReference type="GO" id="GO:0070681">
    <property type="term" value="P:glutaminyl-tRNAGln biosynthesis via transamidation"/>
    <property type="evidence" value="ECO:0007669"/>
    <property type="project" value="TreeGrafter"/>
</dbReference>
<keyword evidence="1" id="KW-0067">ATP-binding</keyword>
<comment type="catalytic activity">
    <reaction evidence="1">
        <text>L-aspartyl-tRNA(Asn) + L-glutamine + ATP + H2O = L-asparaginyl-tRNA(Asn) + L-glutamate + ADP + phosphate + 2 H(+)</text>
        <dbReference type="Rhea" id="RHEA:14513"/>
        <dbReference type="Rhea" id="RHEA-COMP:9674"/>
        <dbReference type="Rhea" id="RHEA-COMP:9677"/>
        <dbReference type="ChEBI" id="CHEBI:15377"/>
        <dbReference type="ChEBI" id="CHEBI:15378"/>
        <dbReference type="ChEBI" id="CHEBI:29985"/>
        <dbReference type="ChEBI" id="CHEBI:30616"/>
        <dbReference type="ChEBI" id="CHEBI:43474"/>
        <dbReference type="ChEBI" id="CHEBI:58359"/>
        <dbReference type="ChEBI" id="CHEBI:78515"/>
        <dbReference type="ChEBI" id="CHEBI:78516"/>
        <dbReference type="ChEBI" id="CHEBI:456216"/>
    </reaction>
</comment>
<dbReference type="GO" id="GO:0016740">
    <property type="term" value="F:transferase activity"/>
    <property type="evidence" value="ECO:0007669"/>
    <property type="project" value="UniProtKB-KW"/>
</dbReference>
<keyword evidence="2" id="KW-0808">Transferase</keyword>
<dbReference type="NCBIfam" id="TIGR00135">
    <property type="entry name" value="gatC"/>
    <property type="match status" value="1"/>
</dbReference>
<comment type="catalytic activity">
    <reaction evidence="1">
        <text>L-glutamyl-tRNA(Gln) + L-glutamine + ATP + H2O = L-glutaminyl-tRNA(Gln) + L-glutamate + ADP + phosphate + H(+)</text>
        <dbReference type="Rhea" id="RHEA:17521"/>
        <dbReference type="Rhea" id="RHEA-COMP:9681"/>
        <dbReference type="Rhea" id="RHEA-COMP:9684"/>
        <dbReference type="ChEBI" id="CHEBI:15377"/>
        <dbReference type="ChEBI" id="CHEBI:15378"/>
        <dbReference type="ChEBI" id="CHEBI:29985"/>
        <dbReference type="ChEBI" id="CHEBI:30616"/>
        <dbReference type="ChEBI" id="CHEBI:43474"/>
        <dbReference type="ChEBI" id="CHEBI:58359"/>
        <dbReference type="ChEBI" id="CHEBI:78520"/>
        <dbReference type="ChEBI" id="CHEBI:78521"/>
        <dbReference type="ChEBI" id="CHEBI:456216"/>
    </reaction>
</comment>
<dbReference type="PANTHER" id="PTHR15004:SF0">
    <property type="entry name" value="GLUTAMYL-TRNA(GLN) AMIDOTRANSFERASE SUBUNIT C, MITOCHONDRIAL"/>
    <property type="match status" value="1"/>
</dbReference>
<dbReference type="AlphaFoldDB" id="A0A0G1JMI2"/>
<dbReference type="InterPro" id="IPR003837">
    <property type="entry name" value="GatC"/>
</dbReference>
<dbReference type="SUPFAM" id="SSF141000">
    <property type="entry name" value="Glu-tRNAGln amidotransferase C subunit"/>
    <property type="match status" value="1"/>
</dbReference>
<dbReference type="GO" id="GO:0050566">
    <property type="term" value="F:asparaginyl-tRNA synthase (glutamine-hydrolyzing) activity"/>
    <property type="evidence" value="ECO:0007669"/>
    <property type="project" value="RHEA"/>
</dbReference>
<keyword evidence="1" id="KW-0436">Ligase</keyword>
<dbReference type="Proteomes" id="UP000034617">
    <property type="component" value="Unassembled WGS sequence"/>
</dbReference>
<dbReference type="GO" id="GO:0050567">
    <property type="term" value="F:glutaminyl-tRNA synthase (glutamine-hydrolyzing) activity"/>
    <property type="evidence" value="ECO:0007669"/>
    <property type="project" value="UniProtKB-UniRule"/>
</dbReference>
<comment type="subunit">
    <text evidence="1">Heterotrimer of A, B and C subunits.</text>
</comment>
<comment type="function">
    <text evidence="1">Allows the formation of correctly charged Asn-tRNA(Asn) or Gln-tRNA(Gln) through the transamidation of misacylated Asp-tRNA(Asn) or Glu-tRNA(Gln) in organisms which lack either or both of asparaginyl-tRNA or glutaminyl-tRNA synthetases. The reaction takes place in the presence of glutamine and ATP through an activated phospho-Asp-tRNA(Asn) or phospho-Glu-tRNA(Gln).</text>
</comment>
<accession>A0A0G1JMI2</accession>
<comment type="similarity">
    <text evidence="1">Belongs to the GatC family.</text>
</comment>
<dbReference type="GO" id="GO:0006450">
    <property type="term" value="P:regulation of translational fidelity"/>
    <property type="evidence" value="ECO:0007669"/>
    <property type="project" value="InterPro"/>
</dbReference>
<dbReference type="Gene3D" id="1.10.20.60">
    <property type="entry name" value="Glu-tRNAGln amidotransferase C subunit, N-terminal domain"/>
    <property type="match status" value="1"/>
</dbReference>
<organism evidence="2 3">
    <name type="scientific">Candidatus Gottesmanbacteria bacterium GW2011_GWB1_44_11c</name>
    <dbReference type="NCBI Taxonomy" id="1618447"/>
    <lineage>
        <taxon>Bacteria</taxon>
        <taxon>Candidatus Gottesmaniibacteriota</taxon>
    </lineage>
</organism>
<evidence type="ECO:0000313" key="2">
    <source>
        <dbReference type="EMBL" id="KKT36639.1"/>
    </source>
</evidence>
<dbReference type="EC" id="6.3.5.-" evidence="1"/>
<dbReference type="GO" id="GO:0005524">
    <property type="term" value="F:ATP binding"/>
    <property type="evidence" value="ECO:0007669"/>
    <property type="project" value="UniProtKB-KW"/>
</dbReference>
<dbReference type="Pfam" id="PF02686">
    <property type="entry name" value="GatC"/>
    <property type="match status" value="1"/>
</dbReference>
<evidence type="ECO:0000313" key="3">
    <source>
        <dbReference type="Proteomes" id="UP000034617"/>
    </source>
</evidence>
<comment type="caution">
    <text evidence="2">The sequence shown here is derived from an EMBL/GenBank/DDBJ whole genome shotgun (WGS) entry which is preliminary data.</text>
</comment>
<dbReference type="InterPro" id="IPR036113">
    <property type="entry name" value="Asp/Glu-ADT_sf_sub_c"/>
</dbReference>
<dbReference type="GO" id="GO:0006412">
    <property type="term" value="P:translation"/>
    <property type="evidence" value="ECO:0007669"/>
    <property type="project" value="UniProtKB-UniRule"/>
</dbReference>
<dbReference type="EMBL" id="LCHM01000035">
    <property type="protein sequence ID" value="KKT36639.1"/>
    <property type="molecule type" value="Genomic_DNA"/>
</dbReference>
<evidence type="ECO:0000256" key="1">
    <source>
        <dbReference type="HAMAP-Rule" id="MF_00122"/>
    </source>
</evidence>
<proteinExistence type="inferred from homology"/>
<protein>
    <recommendedName>
        <fullName evidence="1">Aspartyl/glutamyl-tRNA(Asn/Gln) amidotransferase subunit C</fullName>
        <shortName evidence="1">Asp/Glu-ADT subunit C</shortName>
        <ecNumber evidence="1">6.3.5.-</ecNumber>
    </recommendedName>
</protein>
<dbReference type="HAMAP" id="MF_00122">
    <property type="entry name" value="GatC"/>
    <property type="match status" value="1"/>
</dbReference>